<keyword evidence="6" id="KW-0223">Dioxygenase</keyword>
<keyword evidence="3" id="KW-0479">Metal-binding</keyword>
<keyword evidence="6" id="KW-0560">Oxidoreductase</keyword>
<dbReference type="Pfam" id="PF05721">
    <property type="entry name" value="PhyH"/>
    <property type="match status" value="1"/>
</dbReference>
<evidence type="ECO:0000256" key="5">
    <source>
        <dbReference type="SAM" id="MobiDB-lite"/>
    </source>
</evidence>
<accession>A0ABQ8GV95</accession>
<dbReference type="EMBL" id="JAGTJR010000001">
    <property type="protein sequence ID" value="KAH7065184.1"/>
    <property type="molecule type" value="Genomic_DNA"/>
</dbReference>
<feature type="region of interest" description="Disordered" evidence="5">
    <location>
        <begin position="288"/>
        <end position="316"/>
    </location>
</feature>
<dbReference type="GO" id="GO:0051213">
    <property type="term" value="F:dioxygenase activity"/>
    <property type="evidence" value="ECO:0007669"/>
    <property type="project" value="UniProtKB-KW"/>
</dbReference>
<dbReference type="Gene3D" id="2.60.120.620">
    <property type="entry name" value="q2cbj1_9rhob like domain"/>
    <property type="match status" value="1"/>
</dbReference>
<gene>
    <name evidence="6" type="ORF">B0J12DRAFT_780556</name>
</gene>
<evidence type="ECO:0000256" key="1">
    <source>
        <dbReference type="ARBA" id="ARBA00001962"/>
    </source>
</evidence>
<dbReference type="Proteomes" id="UP000774617">
    <property type="component" value="Unassembled WGS sequence"/>
</dbReference>
<evidence type="ECO:0000313" key="7">
    <source>
        <dbReference type="Proteomes" id="UP000774617"/>
    </source>
</evidence>
<keyword evidence="7" id="KW-1185">Reference proteome</keyword>
<protein>
    <submittedName>
        <fullName evidence="6">Phytanoyl-CoA dioxygenase family protein</fullName>
    </submittedName>
</protein>
<reference evidence="6 7" key="1">
    <citation type="journal article" date="2021" name="Nat. Commun.">
        <title>Genetic determinants of endophytism in the Arabidopsis root mycobiome.</title>
        <authorList>
            <person name="Mesny F."/>
            <person name="Miyauchi S."/>
            <person name="Thiergart T."/>
            <person name="Pickel B."/>
            <person name="Atanasova L."/>
            <person name="Karlsson M."/>
            <person name="Huettel B."/>
            <person name="Barry K.W."/>
            <person name="Haridas S."/>
            <person name="Chen C."/>
            <person name="Bauer D."/>
            <person name="Andreopoulos W."/>
            <person name="Pangilinan J."/>
            <person name="LaButti K."/>
            <person name="Riley R."/>
            <person name="Lipzen A."/>
            <person name="Clum A."/>
            <person name="Drula E."/>
            <person name="Henrissat B."/>
            <person name="Kohler A."/>
            <person name="Grigoriev I.V."/>
            <person name="Martin F.M."/>
            <person name="Hacquard S."/>
        </authorList>
    </citation>
    <scope>NUCLEOTIDE SEQUENCE [LARGE SCALE GENOMIC DNA]</scope>
    <source>
        <strain evidence="6 7">MPI-SDFR-AT-0080</strain>
    </source>
</reference>
<keyword evidence="4" id="KW-0408">Iron</keyword>
<dbReference type="InterPro" id="IPR008775">
    <property type="entry name" value="Phytyl_CoA_dOase-like"/>
</dbReference>
<proteinExistence type="inferred from homology"/>
<name>A0ABQ8GV95_9PEZI</name>
<comment type="cofactor">
    <cofactor evidence="1">
        <name>Fe cation</name>
        <dbReference type="ChEBI" id="CHEBI:24875"/>
    </cofactor>
</comment>
<comment type="caution">
    <text evidence="6">The sequence shown here is derived from an EMBL/GenBank/DDBJ whole genome shotgun (WGS) entry which is preliminary data.</text>
</comment>
<evidence type="ECO:0000256" key="3">
    <source>
        <dbReference type="ARBA" id="ARBA00022723"/>
    </source>
</evidence>
<sequence length="316" mass="35131">MDFWSSQPRNSLTINKQVGADRRIGETKIDPQYHKYIEHTIEHGYVIIENAFTPAAVDEANAELRRLSATPIAAGPAAAGGRNEFEGLKTKRIYALLNKSRTFDAFALHPAVVALNDFFLDPNWLLSTLHSITSQPGEDSQTLHHDDGAITVPRPHKPFGSAIMVALDAYTATNGATVVVPGSHTWGATPMPTRGQAIPVTMPAGSLVYFIGTLWHGRGRNESAHERRALTVQYCQPWVRPLENQFLAVDWERLDEMPARLVDALGYRVGAPFVGFVDGISPRKYVARKVEERRQQRREKRSEGEEGGREGRANKL</sequence>
<organism evidence="6 7">
    <name type="scientific">Macrophomina phaseolina</name>
    <dbReference type="NCBI Taxonomy" id="35725"/>
    <lineage>
        <taxon>Eukaryota</taxon>
        <taxon>Fungi</taxon>
        <taxon>Dikarya</taxon>
        <taxon>Ascomycota</taxon>
        <taxon>Pezizomycotina</taxon>
        <taxon>Dothideomycetes</taxon>
        <taxon>Dothideomycetes incertae sedis</taxon>
        <taxon>Botryosphaeriales</taxon>
        <taxon>Botryosphaeriaceae</taxon>
        <taxon>Macrophomina</taxon>
    </lineage>
</organism>
<comment type="similarity">
    <text evidence="2">Belongs to the PhyH family.</text>
</comment>
<evidence type="ECO:0000256" key="4">
    <source>
        <dbReference type="ARBA" id="ARBA00023004"/>
    </source>
</evidence>
<dbReference type="SUPFAM" id="SSF51197">
    <property type="entry name" value="Clavaminate synthase-like"/>
    <property type="match status" value="1"/>
</dbReference>
<dbReference type="PANTHER" id="PTHR20883">
    <property type="entry name" value="PHYTANOYL-COA DIOXYGENASE DOMAIN CONTAINING 1"/>
    <property type="match status" value="1"/>
</dbReference>
<dbReference type="PANTHER" id="PTHR20883:SF15">
    <property type="entry name" value="PHYTANOYL-COA DIOXYGENASE DOMAIN-CONTAINING PROTEIN 1"/>
    <property type="match status" value="1"/>
</dbReference>
<evidence type="ECO:0000256" key="2">
    <source>
        <dbReference type="ARBA" id="ARBA00005830"/>
    </source>
</evidence>
<evidence type="ECO:0000313" key="6">
    <source>
        <dbReference type="EMBL" id="KAH7065184.1"/>
    </source>
</evidence>